<dbReference type="PANTHER" id="PTHR46434">
    <property type="entry name" value="GENETIC INTERACTOR OF PROHIBITINS 3, MITOCHONDRIAL"/>
    <property type="match status" value="1"/>
</dbReference>
<evidence type="ECO:0000259" key="6">
    <source>
        <dbReference type="PROSITE" id="PS51721"/>
    </source>
</evidence>
<accession>A0ABX8I0M7</accession>
<dbReference type="InterPro" id="IPR027417">
    <property type="entry name" value="P-loop_NTPase"/>
</dbReference>
<gene>
    <name evidence="7" type="ORF">CA3LBN_000176</name>
</gene>
<dbReference type="Gene3D" id="3.40.50.300">
    <property type="entry name" value="P-loop containing nucleotide triphosphate hydrolases"/>
    <property type="match status" value="1"/>
</dbReference>
<name>A0ABX8I0M7_9ASCO</name>
<dbReference type="SUPFAM" id="SSF52540">
    <property type="entry name" value="P-loop containing nucleoside triphosphate hydrolases"/>
    <property type="match status" value="1"/>
</dbReference>
<keyword evidence="3" id="KW-0809">Transit peptide</keyword>
<comment type="function">
    <text evidence="1">May be involved in the mitochondrial lipid metabolism.</text>
</comment>
<keyword evidence="8" id="KW-1185">Reference proteome</keyword>
<feature type="compositionally biased region" description="Low complexity" evidence="5">
    <location>
        <begin position="541"/>
        <end position="553"/>
    </location>
</feature>
<feature type="region of interest" description="Disordered" evidence="5">
    <location>
        <begin position="534"/>
        <end position="636"/>
    </location>
</feature>
<evidence type="ECO:0000256" key="5">
    <source>
        <dbReference type="SAM" id="MobiDB-lite"/>
    </source>
</evidence>
<feature type="region of interest" description="Disordered" evidence="5">
    <location>
        <begin position="471"/>
        <end position="497"/>
    </location>
</feature>
<evidence type="ECO:0000256" key="1">
    <source>
        <dbReference type="ARBA" id="ARBA00003269"/>
    </source>
</evidence>
<evidence type="ECO:0000313" key="7">
    <source>
        <dbReference type="EMBL" id="QWU85958.1"/>
    </source>
</evidence>
<dbReference type="InterPro" id="IPR030378">
    <property type="entry name" value="G_CP_dom"/>
</dbReference>
<evidence type="ECO:0000256" key="2">
    <source>
        <dbReference type="ARBA" id="ARBA00018901"/>
    </source>
</evidence>
<dbReference type="Proteomes" id="UP000825434">
    <property type="component" value="Chromosome 1"/>
</dbReference>
<feature type="compositionally biased region" description="Polar residues" evidence="5">
    <location>
        <begin position="471"/>
        <end position="484"/>
    </location>
</feature>
<dbReference type="EMBL" id="CP076661">
    <property type="protein sequence ID" value="QWU85958.1"/>
    <property type="molecule type" value="Genomic_DNA"/>
</dbReference>
<dbReference type="PROSITE" id="PS51721">
    <property type="entry name" value="G_CP"/>
    <property type="match status" value="1"/>
</dbReference>
<dbReference type="InterPro" id="IPR050896">
    <property type="entry name" value="Mito_lipid_metab_GTPase"/>
</dbReference>
<feature type="domain" description="CP-type G" evidence="6">
    <location>
        <begin position="58"/>
        <end position="268"/>
    </location>
</feature>
<sequence length="761" mass="86539">MSSEDQKLLLNGAVDLVPSLKSEVRQLRASKKKESKIQCVRCRHANYKASFDLDQFPMEPVSGVIETIPPGVPLVYVVSAVDFPMSINKDVFKYRSPRSMKFVVTKTDLLFTNKDMVNKYGQRFFQDYFERTYKVPRENVFCVSGTSDWNGSQLLDEIQDGSYIIGTVNSGKSTLISSLLHTVEKQKSELPNARRERQIQKLANEAIAQGRKPPSRMSLVRSDIKKIAAFKSQHGPGTSYMPGFTRGNLPFQLTKNKIVYDVPGFSDAQNTRLYDIIEPQHIKHLLKSKKIPKSGMYDSHYETVKAGQVLTVGGLFFLQVPENAMLQVRNCLNHKPHVFKSLEKAMDVFRGSRTPALKDVFLVDPAKAQLKKYIVPSFYGKKDIVFQFMGHIVITPVGSNAATEPFTLYLPEGIEAILRQPITNYITTTLSGRDANGNPLRKENWKSKSTKEVKRWTGKIPFYSDLIPLESSSASDSEPTENYSQQQQQYQRSPDEIDADSEYRLQSISSFTEKKKPNFFTALRTRKSSKDLNGVLKARPLSQSSSSMNLSSNVDKRHSVLLSPTEDKENNVPQLRKHSSASNLKDSRRNSMMVRPRISGPVERAPLSPPSDNASFETDVSDRFSPYTPSAPQMPDTVDFAPIYNEPFDWDDEPCSPSKLHRTTNMNNINDFIKSVDSSLLPICNRASLEFEANEIDLLHKKLKSDQLELKLVENAMFLQFFEEEHRKEYQMSARFWDDIDMSDALKNEPYSEDDDLHLYI</sequence>
<organism evidence="7 8">
    <name type="scientific">Candidozyma haemuli</name>
    <dbReference type="NCBI Taxonomy" id="45357"/>
    <lineage>
        <taxon>Eukaryota</taxon>
        <taxon>Fungi</taxon>
        <taxon>Dikarya</taxon>
        <taxon>Ascomycota</taxon>
        <taxon>Saccharomycotina</taxon>
        <taxon>Pichiomycetes</taxon>
        <taxon>Metschnikowiaceae</taxon>
        <taxon>Candidozyma</taxon>
    </lineage>
</organism>
<reference evidence="7 8" key="1">
    <citation type="submission" date="2021-06" db="EMBL/GenBank/DDBJ databases">
        <title>Candida outbreak in Lebanon.</title>
        <authorList>
            <person name="Finianos M."/>
        </authorList>
    </citation>
    <scope>NUCLEOTIDE SEQUENCE [LARGE SCALE GENOMIC DNA]</scope>
    <source>
        <strain evidence="7">CA3LBN</strain>
    </source>
</reference>
<evidence type="ECO:0000256" key="4">
    <source>
        <dbReference type="ARBA" id="ARBA00031834"/>
    </source>
</evidence>
<evidence type="ECO:0000313" key="8">
    <source>
        <dbReference type="Proteomes" id="UP000825434"/>
    </source>
</evidence>
<protein>
    <recommendedName>
        <fullName evidence="2">Genetic interactor of prohibitins 3, mitochondrial</fullName>
    </recommendedName>
    <alternativeName>
        <fullName evidence="4">Found in mitochondrial proteome protein 38</fullName>
    </alternativeName>
</protein>
<evidence type="ECO:0000256" key="3">
    <source>
        <dbReference type="ARBA" id="ARBA00022946"/>
    </source>
</evidence>
<dbReference type="PANTHER" id="PTHR46434:SF1">
    <property type="entry name" value="GENETIC INTERACTOR OF PROHIBITINS 3, MITOCHONDRIAL"/>
    <property type="match status" value="1"/>
</dbReference>
<proteinExistence type="predicted"/>